<protein>
    <recommendedName>
        <fullName evidence="6">FMN dependent NADH:quinone oxidoreductase</fullName>
        <ecNumber evidence="6">1.6.5.-</ecNumber>
    </recommendedName>
    <alternativeName>
        <fullName evidence="6">Azo-dye reductase</fullName>
    </alternativeName>
    <alternativeName>
        <fullName evidence="6">FMN-dependent NADH-azo compound oxidoreductase</fullName>
    </alternativeName>
    <alternativeName>
        <fullName evidence="6">FMN-dependent NADH-azoreductase</fullName>
        <ecNumber evidence="6">1.7.1.17</ecNumber>
    </alternativeName>
</protein>
<keyword evidence="4 6" id="KW-0520">NAD</keyword>
<dbReference type="GO" id="GO:0016652">
    <property type="term" value="F:oxidoreductase activity, acting on NAD(P)H as acceptor"/>
    <property type="evidence" value="ECO:0007669"/>
    <property type="project" value="UniProtKB-UniRule"/>
</dbReference>
<name>A0A1H5TAJ8_9RHOB</name>
<evidence type="ECO:0000259" key="7">
    <source>
        <dbReference type="Pfam" id="PF02525"/>
    </source>
</evidence>
<dbReference type="EC" id="1.7.1.17" evidence="6"/>
<comment type="function">
    <text evidence="6">Quinone reductase that provides resistance to thiol-specific stress caused by electrophilic quinones.</text>
</comment>
<evidence type="ECO:0000313" key="8">
    <source>
        <dbReference type="EMBL" id="SEF59111.1"/>
    </source>
</evidence>
<feature type="binding site" evidence="6">
    <location>
        <position position="57"/>
    </location>
    <ligand>
        <name>FMN</name>
        <dbReference type="ChEBI" id="CHEBI:58210"/>
    </ligand>
</feature>
<comment type="catalytic activity">
    <reaction evidence="6">
        <text>2 a quinone + NADH + H(+) = 2 a 1,4-benzosemiquinone + NAD(+)</text>
        <dbReference type="Rhea" id="RHEA:65952"/>
        <dbReference type="ChEBI" id="CHEBI:15378"/>
        <dbReference type="ChEBI" id="CHEBI:57540"/>
        <dbReference type="ChEBI" id="CHEBI:57945"/>
        <dbReference type="ChEBI" id="CHEBI:132124"/>
        <dbReference type="ChEBI" id="CHEBI:134225"/>
    </reaction>
</comment>
<dbReference type="EC" id="1.6.5.-" evidence="6"/>
<dbReference type="PANTHER" id="PTHR43741:SF4">
    <property type="entry name" value="FMN-DEPENDENT NADH:QUINONE OXIDOREDUCTASE"/>
    <property type="match status" value="1"/>
</dbReference>
<dbReference type="GO" id="GO:0016655">
    <property type="term" value="F:oxidoreductase activity, acting on NAD(P)H, quinone or similar compound as acceptor"/>
    <property type="evidence" value="ECO:0007669"/>
    <property type="project" value="InterPro"/>
</dbReference>
<evidence type="ECO:0000256" key="3">
    <source>
        <dbReference type="ARBA" id="ARBA00023002"/>
    </source>
</evidence>
<dbReference type="GO" id="GO:0009055">
    <property type="term" value="F:electron transfer activity"/>
    <property type="evidence" value="ECO:0007669"/>
    <property type="project" value="UniProtKB-UniRule"/>
</dbReference>
<dbReference type="SUPFAM" id="SSF52218">
    <property type="entry name" value="Flavoproteins"/>
    <property type="match status" value="1"/>
</dbReference>
<feature type="binding site" evidence="6">
    <location>
        <begin position="63"/>
        <end position="65"/>
    </location>
    <ligand>
        <name>FMN</name>
        <dbReference type="ChEBI" id="CHEBI:58210"/>
    </ligand>
</feature>
<comment type="subunit">
    <text evidence="6">Homodimer.</text>
</comment>
<comment type="cofactor">
    <cofactor evidence="6">
        <name>FMN</name>
        <dbReference type="ChEBI" id="CHEBI:58210"/>
    </cofactor>
    <text evidence="6">Binds 1 FMN per subunit.</text>
</comment>
<dbReference type="GO" id="GO:0010181">
    <property type="term" value="F:FMN binding"/>
    <property type="evidence" value="ECO:0007669"/>
    <property type="project" value="UniProtKB-UniRule"/>
</dbReference>
<organism evidence="8 9">
    <name type="scientific">Thalassococcus halodurans</name>
    <dbReference type="NCBI Taxonomy" id="373675"/>
    <lineage>
        <taxon>Bacteria</taxon>
        <taxon>Pseudomonadati</taxon>
        <taxon>Pseudomonadota</taxon>
        <taxon>Alphaproteobacteria</taxon>
        <taxon>Rhodobacterales</taxon>
        <taxon>Roseobacteraceae</taxon>
        <taxon>Thalassococcus</taxon>
    </lineage>
</organism>
<comment type="caution">
    <text evidence="6">Lacks conserved residue(s) required for the propagation of feature annotation.</text>
</comment>
<dbReference type="Gene3D" id="3.40.50.360">
    <property type="match status" value="1"/>
</dbReference>
<gene>
    <name evidence="6" type="primary">azoR</name>
    <name evidence="8" type="ORF">SAMN04488045_0528</name>
</gene>
<keyword evidence="2 6" id="KW-0288">FMN</keyword>
<keyword evidence="3 6" id="KW-0560">Oxidoreductase</keyword>
<evidence type="ECO:0000256" key="5">
    <source>
        <dbReference type="ARBA" id="ARBA00048542"/>
    </source>
</evidence>
<accession>A0A1H5TAJ8</accession>
<dbReference type="InterPro" id="IPR029039">
    <property type="entry name" value="Flavoprotein-like_sf"/>
</dbReference>
<dbReference type="EMBL" id="FNUZ01000001">
    <property type="protein sequence ID" value="SEF59111.1"/>
    <property type="molecule type" value="Genomic_DNA"/>
</dbReference>
<evidence type="ECO:0000313" key="9">
    <source>
        <dbReference type="Proteomes" id="UP000236752"/>
    </source>
</evidence>
<keyword evidence="1 6" id="KW-0285">Flavoprotein</keyword>
<dbReference type="InterPro" id="IPR050104">
    <property type="entry name" value="FMN-dep_NADH:Q_OxRdtase_AzoR1"/>
</dbReference>
<dbReference type="InterPro" id="IPR003680">
    <property type="entry name" value="Flavodoxin_fold"/>
</dbReference>
<keyword evidence="9" id="KW-1185">Reference proteome</keyword>
<proteinExistence type="inferred from homology"/>
<reference evidence="8 9" key="1">
    <citation type="submission" date="2016-10" db="EMBL/GenBank/DDBJ databases">
        <authorList>
            <person name="de Groot N.N."/>
        </authorList>
    </citation>
    <scope>NUCLEOTIDE SEQUENCE [LARGE SCALE GENOMIC DNA]</scope>
    <source>
        <strain evidence="8 9">DSM 26915</strain>
    </source>
</reference>
<feature type="domain" description="Flavodoxin-like fold" evidence="7">
    <location>
        <begin position="50"/>
        <end position="238"/>
    </location>
</feature>
<evidence type="ECO:0000256" key="2">
    <source>
        <dbReference type="ARBA" id="ARBA00022643"/>
    </source>
</evidence>
<dbReference type="PANTHER" id="PTHR43741">
    <property type="entry name" value="FMN-DEPENDENT NADH-AZOREDUCTASE 1"/>
    <property type="match status" value="1"/>
</dbReference>
<dbReference type="AlphaFoldDB" id="A0A1H5TAJ8"/>
<dbReference type="InterPro" id="IPR023048">
    <property type="entry name" value="NADH:quinone_OxRdtase_FMN_depd"/>
</dbReference>
<evidence type="ECO:0000256" key="4">
    <source>
        <dbReference type="ARBA" id="ARBA00023027"/>
    </source>
</evidence>
<sequence>MPISPSNFLRALRSLVSGGASAAPDVKGAATGSTFSNTLQPTERTENMTTILYIAASPRGENSQSGKLAEAYLAARKAAEPDVTIEYLDLWRADLPEFDGDKAAAKMTFFGVGDMDSPRQTAWDQVVAVTDRFIKADEYVLSVPMWNGGIPYKLKQYIDIITQPGLLFGFDPENGYSGLLQGKTARVFYTSGVYAPGAPAKYGADFHSTYLDWWLDFIGVTDVETLRFQPSLLTADAVGDQARAVERAAMMSPVPA</sequence>
<dbReference type="Proteomes" id="UP000236752">
    <property type="component" value="Unassembled WGS sequence"/>
</dbReference>
<comment type="catalytic activity">
    <reaction evidence="5">
        <text>N,N-dimethyl-1,4-phenylenediamine + anthranilate + 2 NAD(+) = 2-(4-dimethylaminophenyl)diazenylbenzoate + 2 NADH + 2 H(+)</text>
        <dbReference type="Rhea" id="RHEA:55872"/>
        <dbReference type="ChEBI" id="CHEBI:15378"/>
        <dbReference type="ChEBI" id="CHEBI:15783"/>
        <dbReference type="ChEBI" id="CHEBI:16567"/>
        <dbReference type="ChEBI" id="CHEBI:57540"/>
        <dbReference type="ChEBI" id="CHEBI:57945"/>
        <dbReference type="ChEBI" id="CHEBI:71579"/>
        <dbReference type="EC" id="1.7.1.17"/>
    </reaction>
    <physiologicalReaction direction="right-to-left" evidence="5">
        <dbReference type="Rhea" id="RHEA:55874"/>
    </physiologicalReaction>
</comment>
<evidence type="ECO:0000256" key="1">
    <source>
        <dbReference type="ARBA" id="ARBA00022630"/>
    </source>
</evidence>
<dbReference type="HAMAP" id="MF_01216">
    <property type="entry name" value="Azoreductase_type1"/>
    <property type="match status" value="1"/>
</dbReference>
<comment type="function">
    <text evidence="6">Also exhibits azoreductase activity. Catalyzes the reductive cleavage of the azo bond in aromatic azo compounds to the corresponding amines.</text>
</comment>
<evidence type="ECO:0000256" key="6">
    <source>
        <dbReference type="HAMAP-Rule" id="MF_01216"/>
    </source>
</evidence>
<comment type="similarity">
    <text evidence="6">Belongs to the azoreductase type 1 family.</text>
</comment>
<dbReference type="Pfam" id="PF02525">
    <property type="entry name" value="Flavodoxin_2"/>
    <property type="match status" value="1"/>
</dbReference>